<name>A0ABT6Q510_9PROT</name>
<feature type="transmembrane region" description="Helical" evidence="1">
    <location>
        <begin position="99"/>
        <end position="116"/>
    </location>
</feature>
<accession>A0ABT6Q510</accession>
<feature type="transmembrane region" description="Helical" evidence="1">
    <location>
        <begin position="67"/>
        <end position="87"/>
    </location>
</feature>
<evidence type="ECO:0000313" key="2">
    <source>
        <dbReference type="EMBL" id="MDI2111972.1"/>
    </source>
</evidence>
<dbReference type="RefSeq" id="WP_281461652.1">
    <property type="nucleotide sequence ID" value="NZ_JASBAN010000001.1"/>
</dbReference>
<proteinExistence type="predicted"/>
<keyword evidence="1" id="KW-1133">Transmembrane helix</keyword>
<evidence type="ECO:0000256" key="1">
    <source>
        <dbReference type="SAM" id="Phobius"/>
    </source>
</evidence>
<reference evidence="2" key="1">
    <citation type="submission" date="2023-05" db="EMBL/GenBank/DDBJ databases">
        <title>Whole genome sequence of Commensalibacter sp.</title>
        <authorList>
            <person name="Charoenyingcharoen P."/>
            <person name="Yukphan P."/>
        </authorList>
    </citation>
    <scope>NUCLEOTIDE SEQUENCE</scope>
    <source>
        <strain evidence="2">TBRC 10068</strain>
    </source>
</reference>
<protein>
    <submittedName>
        <fullName evidence="2">DUF2938 domain-containing protein</fullName>
    </submittedName>
</protein>
<keyword evidence="1" id="KW-0472">Membrane</keyword>
<feature type="transmembrane region" description="Helical" evidence="1">
    <location>
        <begin position="136"/>
        <end position="157"/>
    </location>
</feature>
<dbReference type="InterPro" id="IPR021329">
    <property type="entry name" value="DUF2938"/>
</dbReference>
<comment type="caution">
    <text evidence="2">The sequence shown here is derived from an EMBL/GenBank/DDBJ whole genome shotgun (WGS) entry which is preliminary data.</text>
</comment>
<organism evidence="2 3">
    <name type="scientific">Commensalibacter nepenthis</name>
    <dbReference type="NCBI Taxonomy" id="3043872"/>
    <lineage>
        <taxon>Bacteria</taxon>
        <taxon>Pseudomonadati</taxon>
        <taxon>Pseudomonadota</taxon>
        <taxon>Alphaproteobacteria</taxon>
        <taxon>Acetobacterales</taxon>
        <taxon>Acetobacteraceae</taxon>
    </lineage>
</organism>
<dbReference type="Pfam" id="PF11158">
    <property type="entry name" value="DUF2938"/>
    <property type="match status" value="1"/>
</dbReference>
<feature type="transmembrane region" description="Helical" evidence="1">
    <location>
        <begin position="7"/>
        <end position="28"/>
    </location>
</feature>
<gene>
    <name evidence="2" type="ORF">QJV33_01480</name>
</gene>
<evidence type="ECO:0000313" key="3">
    <source>
        <dbReference type="Proteomes" id="UP001431775"/>
    </source>
</evidence>
<dbReference type="Proteomes" id="UP001431775">
    <property type="component" value="Unassembled WGS sequence"/>
</dbReference>
<keyword evidence="1" id="KW-0812">Transmembrane</keyword>
<keyword evidence="3" id="KW-1185">Reference proteome</keyword>
<sequence length="161" mass="17749">MSLIIDGIIIGFGATVVLDIWDMIFGFLPGQSRANWAPIGRWVWNLKDGKLFNDTIDDLTPYKNELALGWIFHYAVGIIYGVIFALYGGHEWFANPAFLPVWIWGIITLGAGWFILQPGLGLGFAASKLPNAWTVRVLGIIAHTFFAVGMYGTALLLGSFV</sequence>
<dbReference type="EMBL" id="JASBAN010000001">
    <property type="protein sequence ID" value="MDI2111972.1"/>
    <property type="molecule type" value="Genomic_DNA"/>
</dbReference>